<keyword evidence="3" id="KW-1185">Reference proteome</keyword>
<feature type="compositionally biased region" description="Basic and acidic residues" evidence="1">
    <location>
        <begin position="69"/>
        <end position="86"/>
    </location>
</feature>
<organism evidence="2 3">
    <name type="scientific">Niveomyces insectorum RCEF 264</name>
    <dbReference type="NCBI Taxonomy" id="1081102"/>
    <lineage>
        <taxon>Eukaryota</taxon>
        <taxon>Fungi</taxon>
        <taxon>Dikarya</taxon>
        <taxon>Ascomycota</taxon>
        <taxon>Pezizomycotina</taxon>
        <taxon>Sordariomycetes</taxon>
        <taxon>Hypocreomycetidae</taxon>
        <taxon>Hypocreales</taxon>
        <taxon>Cordycipitaceae</taxon>
        <taxon>Niveomyces</taxon>
    </lineage>
</organism>
<dbReference type="OrthoDB" id="4021778at2759"/>
<gene>
    <name evidence="2" type="ORF">SPI_08140</name>
</gene>
<comment type="caution">
    <text evidence="2">The sequence shown here is derived from an EMBL/GenBank/DDBJ whole genome shotgun (WGS) entry which is preliminary data.</text>
</comment>
<dbReference type="Proteomes" id="UP000076874">
    <property type="component" value="Unassembled WGS sequence"/>
</dbReference>
<name>A0A167NU92_9HYPO</name>
<sequence length="316" mass="33447">MSRPPSKTPSLVPPRHGRRTGWDRAVPPALRPLVRAYLLGYASSVAPRLLTVLLTYCTAHRRRRRRRRLGDVPDDPDKTAPGDPDKASLAWARASVLRILRSGLEWQRFPTFCAALVGGSTLLEIPFRTLLTQRAPGVALVVRARLARWLASFLAAYFSLTLLQAKQTAGFTDTVVASGDSAVPNLDGADVVGTETTSTDSTAATPTTTATTATTIRYAGRTLDLTLFARPVHGRRVRAVRVERAAGAPKPAHRHGALCGAARAGDAAAAAVRAGAAVAGDAVFAASTAIVFTAVQENPKRVRGVLGGILRSVLAP</sequence>
<evidence type="ECO:0000313" key="3">
    <source>
        <dbReference type="Proteomes" id="UP000076874"/>
    </source>
</evidence>
<dbReference type="AlphaFoldDB" id="A0A167NU92"/>
<accession>A0A167NU92</accession>
<reference evidence="2 3" key="1">
    <citation type="journal article" date="2016" name="Genome Biol. Evol.">
        <title>Divergent and convergent evolution of fungal pathogenicity.</title>
        <authorList>
            <person name="Shang Y."/>
            <person name="Xiao G."/>
            <person name="Zheng P."/>
            <person name="Cen K."/>
            <person name="Zhan S."/>
            <person name="Wang C."/>
        </authorList>
    </citation>
    <scope>NUCLEOTIDE SEQUENCE [LARGE SCALE GENOMIC DNA]</scope>
    <source>
        <strain evidence="2 3">RCEF 264</strain>
    </source>
</reference>
<feature type="region of interest" description="Disordered" evidence="1">
    <location>
        <begin position="65"/>
        <end position="86"/>
    </location>
</feature>
<evidence type="ECO:0000256" key="1">
    <source>
        <dbReference type="SAM" id="MobiDB-lite"/>
    </source>
</evidence>
<protein>
    <submittedName>
        <fullName evidence="2">Integral membrane protein</fullName>
    </submittedName>
</protein>
<feature type="region of interest" description="Disordered" evidence="1">
    <location>
        <begin position="1"/>
        <end position="24"/>
    </location>
</feature>
<proteinExistence type="predicted"/>
<dbReference type="EMBL" id="AZHD01000018">
    <property type="protein sequence ID" value="OAA55933.1"/>
    <property type="molecule type" value="Genomic_DNA"/>
</dbReference>
<evidence type="ECO:0000313" key="2">
    <source>
        <dbReference type="EMBL" id="OAA55933.1"/>
    </source>
</evidence>